<dbReference type="Proteomes" id="UP000054537">
    <property type="component" value="Unassembled WGS sequence"/>
</dbReference>
<dbReference type="OrthoDB" id="4037841at2"/>
<feature type="domain" description="Malonyl-CoA:ACP transacylase (MAT)" evidence="2">
    <location>
        <begin position="30"/>
        <end position="378"/>
    </location>
</feature>
<keyword evidence="4" id="KW-1185">Reference proteome</keyword>
<accession>A0A0A6UL50</accession>
<sequence length="380" mass="41887">MTVLDLPGRDQRSLYVFDGLGAGNPSLAHLRELHRRPENARFFGALLEAIESAVDHAGDDAYRAGLHDGLPLRSWLTGTGRVSRRMLEHSVVTAVCTHFHQLCMLLPRSGRSAGASGGPVAAIGHSLGLYAAVIAAVREQSPRRYLELCRRSIAFVVLVTVRAHQIARPDDVDPAVMDRYRRAGASMPEPGPMAAVTGMAAPALRDVVERHNERLGVAAVEIGLLNSPMFHVLSGRTESLVEFWLEHRRWIDEMAGRWEFLGNTAPFHSSVLRPAIRLIEGDRRFIDYDIDAGRLTVPVYGTESARNLQGSADLFRDVAEQPLTRPLDWNAAVRGAFTSRRPDVVVDFGPGASAGLFTRLCLRESGHRTPFTTVIRKPER</sequence>
<dbReference type="RefSeq" id="WP_043525090.1">
    <property type="nucleotide sequence ID" value="NZ_BAABKU010000019.1"/>
</dbReference>
<dbReference type="InterPro" id="IPR016035">
    <property type="entry name" value="Acyl_Trfase/lysoPLipase"/>
</dbReference>
<dbReference type="eggNOG" id="COG0331">
    <property type="taxonomic scope" value="Bacteria"/>
</dbReference>
<dbReference type="Gene3D" id="3.30.70.3320">
    <property type="match status" value="1"/>
</dbReference>
<organism evidence="3 4">
    <name type="scientific">Actinoplanes utahensis</name>
    <dbReference type="NCBI Taxonomy" id="1869"/>
    <lineage>
        <taxon>Bacteria</taxon>
        <taxon>Bacillati</taxon>
        <taxon>Actinomycetota</taxon>
        <taxon>Actinomycetes</taxon>
        <taxon>Micromonosporales</taxon>
        <taxon>Micromonosporaceae</taxon>
        <taxon>Actinoplanes</taxon>
    </lineage>
</organism>
<dbReference type="Pfam" id="PF16073">
    <property type="entry name" value="SAT"/>
    <property type="match status" value="1"/>
</dbReference>
<gene>
    <name evidence="3" type="ORF">MB27_14930</name>
</gene>
<evidence type="ECO:0000313" key="4">
    <source>
        <dbReference type="Proteomes" id="UP000054537"/>
    </source>
</evidence>
<keyword evidence="1" id="KW-0808">Transferase</keyword>
<name>A0A0A6UL50_ACTUT</name>
<dbReference type="STRING" id="1869.MB27_14930"/>
<dbReference type="InterPro" id="IPR014043">
    <property type="entry name" value="Acyl_transferase_dom"/>
</dbReference>
<dbReference type="AlphaFoldDB" id="A0A0A6UL50"/>
<dbReference type="PANTHER" id="PTHR10982:SF21">
    <property type="entry name" value="FATTY ACID SYNTHASE SUBUNIT BETA"/>
    <property type="match status" value="1"/>
</dbReference>
<dbReference type="PANTHER" id="PTHR10982">
    <property type="entry name" value="MALONYL COA-ACYL CARRIER PROTEIN TRANSACYLASE"/>
    <property type="match status" value="1"/>
</dbReference>
<dbReference type="SMART" id="SM00827">
    <property type="entry name" value="PKS_AT"/>
    <property type="match status" value="1"/>
</dbReference>
<protein>
    <recommendedName>
        <fullName evidence="2">Malonyl-CoA:ACP transacylase (MAT) domain-containing protein</fullName>
    </recommendedName>
</protein>
<proteinExistence type="predicted"/>
<evidence type="ECO:0000313" key="3">
    <source>
        <dbReference type="EMBL" id="KHD76830.1"/>
    </source>
</evidence>
<dbReference type="SUPFAM" id="SSF52151">
    <property type="entry name" value="FabD/lysophospholipase-like"/>
    <property type="match status" value="1"/>
</dbReference>
<reference evidence="3 4" key="1">
    <citation type="submission" date="2014-10" db="EMBL/GenBank/DDBJ databases">
        <title>Draft genome sequence of Actinoplanes utahensis NRRL 12052.</title>
        <authorList>
            <person name="Velasco-Bucheli B."/>
            <person name="del Cerro C."/>
            <person name="Hormigo D."/>
            <person name="Garcia J.L."/>
            <person name="Acebal C."/>
            <person name="Arroyo M."/>
            <person name="de la Mata I."/>
        </authorList>
    </citation>
    <scope>NUCLEOTIDE SEQUENCE [LARGE SCALE GENOMIC DNA]</scope>
    <source>
        <strain evidence="3 4">NRRL 12052</strain>
    </source>
</reference>
<dbReference type="InterPro" id="IPR050830">
    <property type="entry name" value="Fungal_FAS"/>
</dbReference>
<dbReference type="Gene3D" id="3.40.366.10">
    <property type="entry name" value="Malonyl-Coenzyme A Acyl Carrier Protein, domain 2"/>
    <property type="match status" value="2"/>
</dbReference>
<comment type="caution">
    <text evidence="3">The sequence shown here is derived from an EMBL/GenBank/DDBJ whole genome shotgun (WGS) entry which is preliminary data.</text>
</comment>
<dbReference type="GO" id="GO:0016740">
    <property type="term" value="F:transferase activity"/>
    <property type="evidence" value="ECO:0007669"/>
    <property type="project" value="UniProtKB-KW"/>
</dbReference>
<evidence type="ECO:0000259" key="2">
    <source>
        <dbReference type="SMART" id="SM00827"/>
    </source>
</evidence>
<dbReference type="InterPro" id="IPR032088">
    <property type="entry name" value="SAT"/>
</dbReference>
<dbReference type="EMBL" id="JRTT01000015">
    <property type="protein sequence ID" value="KHD76830.1"/>
    <property type="molecule type" value="Genomic_DNA"/>
</dbReference>
<dbReference type="InterPro" id="IPR001227">
    <property type="entry name" value="Ac_transferase_dom_sf"/>
</dbReference>
<evidence type="ECO:0000256" key="1">
    <source>
        <dbReference type="ARBA" id="ARBA00022679"/>
    </source>
</evidence>